<protein>
    <recommendedName>
        <fullName evidence="3">Lipocalin-like domain-containing protein</fullName>
    </recommendedName>
</protein>
<evidence type="ECO:0008006" key="3">
    <source>
        <dbReference type="Google" id="ProtNLM"/>
    </source>
</evidence>
<gene>
    <name evidence="1" type="ORF">CJ263_10065</name>
</gene>
<evidence type="ECO:0000313" key="1">
    <source>
        <dbReference type="EMBL" id="ASV30528.1"/>
    </source>
</evidence>
<keyword evidence="2" id="KW-1185">Reference proteome</keyword>
<dbReference type="OrthoDB" id="882993at2"/>
<sequence>MKRFLSIFLGLLLVYGCTSDDLVLKDTDLQFSSQKWVLVQMTGSMVNSSTEGDDMEWQESYVFNPDGTFLKTRERDSVITEAKGTFEMVEFDNDDADYLELTYITGANLAGNCSGEDTETLRYLSNIEIYNTWMACDGPGLYYIMEQD</sequence>
<reference evidence="1 2" key="1">
    <citation type="submission" date="2017-08" db="EMBL/GenBank/DDBJ databases">
        <title>The complete genome sequence of Maribacter sp. B1, isolated from deep-sea sediment.</title>
        <authorList>
            <person name="Wu Y.-H."/>
            <person name="Cheng H."/>
            <person name="Xu X.-W."/>
        </authorList>
    </citation>
    <scope>NUCLEOTIDE SEQUENCE [LARGE SCALE GENOMIC DNA]</scope>
    <source>
        <strain evidence="1 2">B1</strain>
    </source>
</reference>
<dbReference type="RefSeq" id="WP_094997146.1">
    <property type="nucleotide sequence ID" value="NZ_BMJL01000002.1"/>
</dbReference>
<accession>A0A223V6A2</accession>
<dbReference type="AlphaFoldDB" id="A0A223V6A2"/>
<dbReference type="EMBL" id="CP022957">
    <property type="protein sequence ID" value="ASV30528.1"/>
    <property type="molecule type" value="Genomic_DNA"/>
</dbReference>
<dbReference type="KEGG" id="marb:CJ263_10065"/>
<evidence type="ECO:0000313" key="2">
    <source>
        <dbReference type="Proteomes" id="UP000215244"/>
    </source>
</evidence>
<dbReference type="PROSITE" id="PS51257">
    <property type="entry name" value="PROKAR_LIPOPROTEIN"/>
    <property type="match status" value="1"/>
</dbReference>
<name>A0A223V6A2_9FLAO</name>
<dbReference type="Proteomes" id="UP000215244">
    <property type="component" value="Chromosome"/>
</dbReference>
<organism evidence="1 2">
    <name type="scientific">Maribacter cobaltidurans</name>
    <dbReference type="NCBI Taxonomy" id="1178778"/>
    <lineage>
        <taxon>Bacteria</taxon>
        <taxon>Pseudomonadati</taxon>
        <taxon>Bacteroidota</taxon>
        <taxon>Flavobacteriia</taxon>
        <taxon>Flavobacteriales</taxon>
        <taxon>Flavobacteriaceae</taxon>
        <taxon>Maribacter</taxon>
    </lineage>
</organism>
<proteinExistence type="predicted"/>